<dbReference type="AlphaFoldDB" id="K6W726"/>
<gene>
    <name evidence="2" type="ORF">AUCHE_05_05420</name>
</gene>
<keyword evidence="3" id="KW-1185">Reference proteome</keyword>
<evidence type="ECO:0000256" key="1">
    <source>
        <dbReference type="SAM" id="MobiDB-lite"/>
    </source>
</evidence>
<reference evidence="2 3" key="1">
    <citation type="submission" date="2012-08" db="EMBL/GenBank/DDBJ databases">
        <title>Whole genome shotgun sequence of Austwickia chelonae NBRC 105200.</title>
        <authorList>
            <person name="Yoshida I."/>
            <person name="Hosoyama A."/>
            <person name="Tsuchikane K."/>
            <person name="Katsumata H."/>
            <person name="Ando Y."/>
            <person name="Ohji S."/>
            <person name="Hamada M."/>
            <person name="Tamura T."/>
            <person name="Yamazoe A."/>
            <person name="Yamazaki S."/>
            <person name="Fujita N."/>
        </authorList>
    </citation>
    <scope>NUCLEOTIDE SEQUENCE [LARGE SCALE GENOMIC DNA]</scope>
    <source>
        <strain evidence="2 3">NBRC 105200</strain>
    </source>
</reference>
<evidence type="ECO:0000313" key="3">
    <source>
        <dbReference type="Proteomes" id="UP000008495"/>
    </source>
</evidence>
<organism evidence="2 3">
    <name type="scientific">Austwickia chelonae NBRC 105200</name>
    <dbReference type="NCBI Taxonomy" id="1184607"/>
    <lineage>
        <taxon>Bacteria</taxon>
        <taxon>Bacillati</taxon>
        <taxon>Actinomycetota</taxon>
        <taxon>Actinomycetes</taxon>
        <taxon>Micrococcales</taxon>
        <taxon>Dermatophilaceae</taxon>
        <taxon>Austwickia</taxon>
    </lineage>
</organism>
<feature type="region of interest" description="Disordered" evidence="1">
    <location>
        <begin position="83"/>
        <end position="130"/>
    </location>
</feature>
<sequence>MTYDRVAREAELLTEVLTGSAAGVARDGRGPRPAGQPDPFSAQGDSTSGKGAGRASPRWAELAVRAAALAREGFGRVGVSLEEWAPDGVDGVRSPAGSPQETRGRHGGRPPTVYRRVERRDIPVTDGKRR</sequence>
<dbReference type="Proteomes" id="UP000008495">
    <property type="component" value="Unassembled WGS sequence"/>
</dbReference>
<proteinExistence type="predicted"/>
<dbReference type="OrthoDB" id="9983171at2"/>
<name>K6W726_9MICO</name>
<evidence type="ECO:0000313" key="2">
    <source>
        <dbReference type="EMBL" id="GAB77627.1"/>
    </source>
</evidence>
<protein>
    <submittedName>
        <fullName evidence="2">Uncharacterized protein</fullName>
    </submittedName>
</protein>
<dbReference type="STRING" id="100225.SAMN05421595_1465"/>
<feature type="region of interest" description="Disordered" evidence="1">
    <location>
        <begin position="19"/>
        <end position="57"/>
    </location>
</feature>
<accession>K6W726</accession>
<dbReference type="RefSeq" id="WP_006502379.1">
    <property type="nucleotide sequence ID" value="NZ_BAGZ01000005.1"/>
</dbReference>
<feature type="compositionally biased region" description="Basic and acidic residues" evidence="1">
    <location>
        <begin position="115"/>
        <end position="130"/>
    </location>
</feature>
<dbReference type="EMBL" id="BAGZ01000005">
    <property type="protein sequence ID" value="GAB77627.1"/>
    <property type="molecule type" value="Genomic_DNA"/>
</dbReference>
<comment type="caution">
    <text evidence="2">The sequence shown here is derived from an EMBL/GenBank/DDBJ whole genome shotgun (WGS) entry which is preliminary data.</text>
</comment>